<evidence type="ECO:0000313" key="5">
    <source>
        <dbReference type="Proteomes" id="UP000240904"/>
    </source>
</evidence>
<reference evidence="4 5" key="1">
    <citation type="submission" date="2018-03" db="EMBL/GenBank/DDBJ databases">
        <title>Whole genome sequencing of Histamine producing bacteria.</title>
        <authorList>
            <person name="Butler K."/>
        </authorList>
    </citation>
    <scope>NUCLEOTIDE SEQUENCE [LARGE SCALE GENOMIC DNA]</scope>
    <source>
        <strain evidence="4 5">DSM 16190</strain>
    </source>
</reference>
<dbReference type="EMBL" id="PYMC01000008">
    <property type="protein sequence ID" value="PSW04595.1"/>
    <property type="molecule type" value="Genomic_DNA"/>
</dbReference>
<dbReference type="OrthoDB" id="9783990at2"/>
<dbReference type="InterPro" id="IPR051686">
    <property type="entry name" value="Lipoprotein_DolP"/>
</dbReference>
<feature type="signal peptide" evidence="2">
    <location>
        <begin position="1"/>
        <end position="26"/>
    </location>
</feature>
<sequence length="181" mass="20295">MKRHHFHLLVIALLVLLQGCSGLSSADPRDTKQQWHDQQIEMEVGGLANKPPFRQQVRINAISIEGKVLIVGQAVDQDTHLLLAQKVRQLDNVRFVYNQVRIRPLPNLAEVSKDSWITTKVKSQMVGSKKLKDVSIKVVTEGQEVYLLGYVTRAQADTASDIARNVSGVKKVVKVFEYPEG</sequence>
<evidence type="ECO:0000259" key="3">
    <source>
        <dbReference type="PROSITE" id="PS50914"/>
    </source>
</evidence>
<evidence type="ECO:0000256" key="1">
    <source>
        <dbReference type="ARBA" id="ARBA00022729"/>
    </source>
</evidence>
<dbReference type="Pfam" id="PF04972">
    <property type="entry name" value="BON"/>
    <property type="match status" value="2"/>
</dbReference>
<dbReference type="PANTHER" id="PTHR34606:SF4">
    <property type="entry name" value="OUTER MEMBRANE LIPOPROTEIN DOLP"/>
    <property type="match status" value="1"/>
</dbReference>
<feature type="domain" description="BON" evidence="3">
    <location>
        <begin position="113"/>
        <end position="180"/>
    </location>
</feature>
<dbReference type="PROSITE" id="PS50914">
    <property type="entry name" value="BON"/>
    <property type="match status" value="1"/>
</dbReference>
<dbReference type="InterPro" id="IPR014004">
    <property type="entry name" value="Transpt-assoc_nodulatn_dom_bac"/>
</dbReference>
<dbReference type="SMART" id="SM00749">
    <property type="entry name" value="BON"/>
    <property type="match status" value="1"/>
</dbReference>
<gene>
    <name evidence="4" type="ORF">C9I89_12405</name>
</gene>
<dbReference type="PANTHER" id="PTHR34606">
    <property type="entry name" value="BON DOMAIN-CONTAINING PROTEIN"/>
    <property type="match status" value="1"/>
</dbReference>
<keyword evidence="1 2" id="KW-0732">Signal</keyword>
<dbReference type="PROSITE" id="PS51257">
    <property type="entry name" value="PROKAR_LIPOPROTEIN"/>
    <property type="match status" value="1"/>
</dbReference>
<feature type="chain" id="PRO_5015772217" evidence="2">
    <location>
        <begin position="27"/>
        <end position="181"/>
    </location>
</feature>
<comment type="caution">
    <text evidence="4">The sequence shown here is derived from an EMBL/GenBank/DDBJ whole genome shotgun (WGS) entry which is preliminary data.</text>
</comment>
<proteinExistence type="predicted"/>
<organism evidence="4 5">
    <name type="scientific">Photobacterium lipolyticum</name>
    <dbReference type="NCBI Taxonomy" id="266810"/>
    <lineage>
        <taxon>Bacteria</taxon>
        <taxon>Pseudomonadati</taxon>
        <taxon>Pseudomonadota</taxon>
        <taxon>Gammaproteobacteria</taxon>
        <taxon>Vibrionales</taxon>
        <taxon>Vibrionaceae</taxon>
        <taxon>Photobacterium</taxon>
    </lineage>
</organism>
<protein>
    <submittedName>
        <fullName evidence="4">Hemolysin</fullName>
    </submittedName>
</protein>
<evidence type="ECO:0000256" key="2">
    <source>
        <dbReference type="SAM" id="SignalP"/>
    </source>
</evidence>
<name>A0A2T3MXC1_9GAMM</name>
<dbReference type="Proteomes" id="UP000240904">
    <property type="component" value="Unassembled WGS sequence"/>
</dbReference>
<dbReference type="AlphaFoldDB" id="A0A2T3MXC1"/>
<evidence type="ECO:0000313" key="4">
    <source>
        <dbReference type="EMBL" id="PSW04595.1"/>
    </source>
</evidence>
<keyword evidence="5" id="KW-1185">Reference proteome</keyword>
<dbReference type="InterPro" id="IPR007055">
    <property type="entry name" value="BON_dom"/>
</dbReference>
<dbReference type="RefSeq" id="WP_107283674.1">
    <property type="nucleotide sequence ID" value="NZ_PYMC01000008.1"/>
</dbReference>
<accession>A0A2T3MXC1</accession>